<evidence type="ECO:0000313" key="2">
    <source>
        <dbReference type="Proteomes" id="UP001596012"/>
    </source>
</evidence>
<sequence>MSNRARPELRRTLEGWLARARTKDRYEFYDLTAAKARLMRRRDLRRRFVCAVHGGDTAETTPVVTDPPTWTTPGRPSAADDVGRAGLDLRAVSLLLLLSPHADSDMAAFIDRHFAHRAGARTFACLLHLSGHADGARFWWQFAAGAGDDAAEYCLF</sequence>
<keyword evidence="2" id="KW-1185">Reference proteome</keyword>
<dbReference type="Proteomes" id="UP001596012">
    <property type="component" value="Unassembled WGS sequence"/>
</dbReference>
<comment type="caution">
    <text evidence="1">The sequence shown here is derived from an EMBL/GenBank/DDBJ whole genome shotgun (WGS) entry which is preliminary data.</text>
</comment>
<feature type="non-terminal residue" evidence="1">
    <location>
        <position position="156"/>
    </location>
</feature>
<reference evidence="2" key="1">
    <citation type="journal article" date="2019" name="Int. J. Syst. Evol. Microbiol.">
        <title>The Global Catalogue of Microorganisms (GCM) 10K type strain sequencing project: providing services to taxonomists for standard genome sequencing and annotation.</title>
        <authorList>
            <consortium name="The Broad Institute Genomics Platform"/>
            <consortium name="The Broad Institute Genome Sequencing Center for Infectious Disease"/>
            <person name="Wu L."/>
            <person name="Ma J."/>
        </authorList>
    </citation>
    <scope>NUCLEOTIDE SEQUENCE [LARGE SCALE GENOMIC DNA]</scope>
    <source>
        <strain evidence="2">DT43</strain>
    </source>
</reference>
<protein>
    <submittedName>
        <fullName evidence="1">Uncharacterized protein</fullName>
    </submittedName>
</protein>
<organism evidence="1 2">
    <name type="scientific">Streptomyces xiangluensis</name>
    <dbReference type="NCBI Taxonomy" id="2665720"/>
    <lineage>
        <taxon>Bacteria</taxon>
        <taxon>Bacillati</taxon>
        <taxon>Actinomycetota</taxon>
        <taxon>Actinomycetes</taxon>
        <taxon>Kitasatosporales</taxon>
        <taxon>Streptomycetaceae</taxon>
        <taxon>Streptomyces</taxon>
    </lineage>
</organism>
<name>A0ABV8YZ00_9ACTN</name>
<gene>
    <name evidence="1" type="ORF">ACFPH6_38855</name>
</gene>
<evidence type="ECO:0000313" key="1">
    <source>
        <dbReference type="EMBL" id="MFC4470392.1"/>
    </source>
</evidence>
<dbReference type="EMBL" id="JBHSFG010000081">
    <property type="protein sequence ID" value="MFC4470392.1"/>
    <property type="molecule type" value="Genomic_DNA"/>
</dbReference>
<accession>A0ABV8YZ00</accession>
<proteinExistence type="predicted"/>